<evidence type="ECO:0000313" key="2">
    <source>
        <dbReference type="EMBL" id="KIO06261.1"/>
    </source>
</evidence>
<accession>A0A0C3PDN0</accession>
<evidence type="ECO:0000313" key="3">
    <source>
        <dbReference type="Proteomes" id="UP000054217"/>
    </source>
</evidence>
<dbReference type="EMBL" id="KN831963">
    <property type="protein sequence ID" value="KIO06261.1"/>
    <property type="molecule type" value="Genomic_DNA"/>
</dbReference>
<dbReference type="HOGENOM" id="CLU_2628660_0_0_1"/>
<evidence type="ECO:0000256" key="1">
    <source>
        <dbReference type="SAM" id="MobiDB-lite"/>
    </source>
</evidence>
<protein>
    <submittedName>
        <fullName evidence="2">Uncharacterized protein</fullName>
    </submittedName>
</protein>
<sequence>MREGGCESLCRGRRKGREKGVWSRQQNKDRHRTGNHDLQEHPPLYQLPAQSTLDVSHSVRGWETGGIYDRGKETMSVEARVVKK</sequence>
<reference evidence="2 3" key="1">
    <citation type="submission" date="2014-04" db="EMBL/GenBank/DDBJ databases">
        <authorList>
            <consortium name="DOE Joint Genome Institute"/>
            <person name="Kuo A."/>
            <person name="Kohler A."/>
            <person name="Costa M.D."/>
            <person name="Nagy L.G."/>
            <person name="Floudas D."/>
            <person name="Copeland A."/>
            <person name="Barry K.W."/>
            <person name="Cichocki N."/>
            <person name="Veneault-Fourrey C."/>
            <person name="LaButti K."/>
            <person name="Lindquist E.A."/>
            <person name="Lipzen A."/>
            <person name="Lundell T."/>
            <person name="Morin E."/>
            <person name="Murat C."/>
            <person name="Sun H."/>
            <person name="Tunlid A."/>
            <person name="Henrissat B."/>
            <person name="Grigoriev I.V."/>
            <person name="Hibbett D.S."/>
            <person name="Martin F."/>
            <person name="Nordberg H.P."/>
            <person name="Cantor M.N."/>
            <person name="Hua S.X."/>
        </authorList>
    </citation>
    <scope>NUCLEOTIDE SEQUENCE [LARGE SCALE GENOMIC DNA]</scope>
    <source>
        <strain evidence="2 3">Marx 270</strain>
    </source>
</reference>
<organism evidence="2 3">
    <name type="scientific">Pisolithus tinctorius Marx 270</name>
    <dbReference type="NCBI Taxonomy" id="870435"/>
    <lineage>
        <taxon>Eukaryota</taxon>
        <taxon>Fungi</taxon>
        <taxon>Dikarya</taxon>
        <taxon>Basidiomycota</taxon>
        <taxon>Agaricomycotina</taxon>
        <taxon>Agaricomycetes</taxon>
        <taxon>Agaricomycetidae</taxon>
        <taxon>Boletales</taxon>
        <taxon>Sclerodermatineae</taxon>
        <taxon>Pisolithaceae</taxon>
        <taxon>Pisolithus</taxon>
    </lineage>
</organism>
<feature type="compositionally biased region" description="Basic and acidic residues" evidence="1">
    <location>
        <begin position="18"/>
        <end position="40"/>
    </location>
</feature>
<feature type="region of interest" description="Disordered" evidence="1">
    <location>
        <begin position="1"/>
        <end position="42"/>
    </location>
</feature>
<proteinExistence type="predicted"/>
<dbReference type="Proteomes" id="UP000054217">
    <property type="component" value="Unassembled WGS sequence"/>
</dbReference>
<dbReference type="InParanoid" id="A0A0C3PDN0"/>
<name>A0A0C3PDN0_PISTI</name>
<reference evidence="3" key="2">
    <citation type="submission" date="2015-01" db="EMBL/GenBank/DDBJ databases">
        <title>Evolutionary Origins and Diversification of the Mycorrhizal Mutualists.</title>
        <authorList>
            <consortium name="DOE Joint Genome Institute"/>
            <consortium name="Mycorrhizal Genomics Consortium"/>
            <person name="Kohler A."/>
            <person name="Kuo A."/>
            <person name="Nagy L.G."/>
            <person name="Floudas D."/>
            <person name="Copeland A."/>
            <person name="Barry K.W."/>
            <person name="Cichocki N."/>
            <person name="Veneault-Fourrey C."/>
            <person name="LaButti K."/>
            <person name="Lindquist E.A."/>
            <person name="Lipzen A."/>
            <person name="Lundell T."/>
            <person name="Morin E."/>
            <person name="Murat C."/>
            <person name="Riley R."/>
            <person name="Ohm R."/>
            <person name="Sun H."/>
            <person name="Tunlid A."/>
            <person name="Henrissat B."/>
            <person name="Grigoriev I.V."/>
            <person name="Hibbett D.S."/>
            <person name="Martin F."/>
        </authorList>
    </citation>
    <scope>NUCLEOTIDE SEQUENCE [LARGE SCALE GENOMIC DNA]</scope>
    <source>
        <strain evidence="3">Marx 270</strain>
    </source>
</reference>
<keyword evidence="3" id="KW-1185">Reference proteome</keyword>
<gene>
    <name evidence="2" type="ORF">M404DRAFT_998923</name>
</gene>
<dbReference type="AlphaFoldDB" id="A0A0C3PDN0"/>